<protein>
    <submittedName>
        <fullName evidence="1">Tail-collar fiber protein</fullName>
    </submittedName>
</protein>
<reference evidence="1" key="1">
    <citation type="journal article" date="2021" name="Proc. Natl. Acad. Sci. U.S.A.">
        <title>A Catalog of Tens of Thousands of Viruses from Human Metagenomes Reveals Hidden Associations with Chronic Diseases.</title>
        <authorList>
            <person name="Tisza M.J."/>
            <person name="Buck C.B."/>
        </authorList>
    </citation>
    <scope>NUCLEOTIDE SEQUENCE</scope>
    <source>
        <strain evidence="1">CtabX13</strain>
    </source>
</reference>
<accession>A0A8S5LWD6</accession>
<sequence length="255" mass="28237">MKFYLTEAGSRKLASIVTGSTITITKAVSSDIVSSEPKRLVEIVGRKQSLQVNSVNIENNVAVVKLTLTNLDVTEEYQLKQIGIYARFGTEEILFIVGQDRAGEKVPVISEREIEYDYQISFAFDTAAEVKISVSANDFIKKAEALNLLHLKVDKTEYVNKITDMKRVTVVNVPADRWTGSGPWTQILQVATLKDGDTPTISQHISEGESRADIIKAQEKAYSCINKGIVSNGELKLMCYVKKPKAAFFIAIKGE</sequence>
<proteinExistence type="predicted"/>
<dbReference type="EMBL" id="BK014758">
    <property type="protein sequence ID" value="DAD74345.1"/>
    <property type="molecule type" value="Genomic_DNA"/>
</dbReference>
<evidence type="ECO:0000313" key="1">
    <source>
        <dbReference type="EMBL" id="DAD74345.1"/>
    </source>
</evidence>
<name>A0A8S5LWD6_9CAUD</name>
<organism evidence="1">
    <name type="scientific">Siphoviridae sp. ctabX13</name>
    <dbReference type="NCBI Taxonomy" id="2826389"/>
    <lineage>
        <taxon>Viruses</taxon>
        <taxon>Duplodnaviria</taxon>
        <taxon>Heunggongvirae</taxon>
        <taxon>Uroviricota</taxon>
        <taxon>Caudoviricetes</taxon>
    </lineage>
</organism>